<name>A0A1S3ITD8_LINAN</name>
<dbReference type="AlphaFoldDB" id="A0A1S3ITD8"/>
<dbReference type="RefSeq" id="XP_013401474.1">
    <property type="nucleotide sequence ID" value="XM_013546020.2"/>
</dbReference>
<feature type="coiled-coil region" evidence="1">
    <location>
        <begin position="192"/>
        <end position="233"/>
    </location>
</feature>
<gene>
    <name evidence="3 4 5" type="primary">LOC106167288</name>
</gene>
<proteinExistence type="predicted"/>
<accession>A0A1S3ITD8</accession>
<evidence type="ECO:0000256" key="1">
    <source>
        <dbReference type="SAM" id="Coils"/>
    </source>
</evidence>
<keyword evidence="2" id="KW-1185">Reference proteome</keyword>
<evidence type="ECO:0000313" key="2">
    <source>
        <dbReference type="Proteomes" id="UP000085678"/>
    </source>
</evidence>
<dbReference type="RefSeq" id="XP_013401475.1">
    <property type="nucleotide sequence ID" value="XM_013546021.2"/>
</dbReference>
<dbReference type="KEGG" id="lak:106167288"/>
<evidence type="ECO:0000313" key="5">
    <source>
        <dbReference type="RefSeq" id="XP_013401477.1"/>
    </source>
</evidence>
<evidence type="ECO:0000313" key="3">
    <source>
        <dbReference type="RefSeq" id="XP_013401474.1"/>
    </source>
</evidence>
<dbReference type="RefSeq" id="XP_013401477.1">
    <property type="nucleotide sequence ID" value="XM_013546023.2"/>
</dbReference>
<organism evidence="2 4">
    <name type="scientific">Lingula anatina</name>
    <name type="common">Brachiopod</name>
    <name type="synonym">Lingula unguis</name>
    <dbReference type="NCBI Taxonomy" id="7574"/>
    <lineage>
        <taxon>Eukaryota</taxon>
        <taxon>Metazoa</taxon>
        <taxon>Spiralia</taxon>
        <taxon>Lophotrochozoa</taxon>
        <taxon>Brachiopoda</taxon>
        <taxon>Linguliformea</taxon>
        <taxon>Lingulata</taxon>
        <taxon>Lingulida</taxon>
        <taxon>Linguloidea</taxon>
        <taxon>Lingulidae</taxon>
        <taxon>Lingula</taxon>
    </lineage>
</organism>
<protein>
    <submittedName>
        <fullName evidence="3 4">Uncharacterized protein LOC106167288</fullName>
    </submittedName>
</protein>
<dbReference type="GeneID" id="106167288"/>
<sequence>MDQQYGCKVEDVFPCFLQGLEYLCNVSGLIVEPSSSTDDITSNLEQAQVFIEISLEDTQEIQSKVNERMEVHFVVFNILRKEMEEELQRISENEHRQQQMKDNISSKECASRDVQELLNITSKNKSKAENKFKIAKAGSVITGIASAVAMIIPEVGMPVRVVGGILAAKAITELALTIDRCNKMEREFRSQVNSYKESLRNIKNDLSLLEKDLRHLKGQHHQLLKEFRKIEHENEALHQTLLQATNLIQVIHGCSEFLGLLLGRLSVASSTVGCLTEGDIETFLITLTELANLLEGRDGSSYTRVMQTISAVKLTGQKLRKATEARTALEGEKRDYLGYI</sequence>
<keyword evidence="1" id="KW-0175">Coiled coil</keyword>
<evidence type="ECO:0000313" key="4">
    <source>
        <dbReference type="RefSeq" id="XP_013401475.1"/>
    </source>
</evidence>
<dbReference type="Proteomes" id="UP000085678">
    <property type="component" value="Unplaced"/>
</dbReference>
<reference evidence="3 4" key="1">
    <citation type="submission" date="2025-04" db="UniProtKB">
        <authorList>
            <consortium name="RefSeq"/>
        </authorList>
    </citation>
    <scope>IDENTIFICATION</scope>
    <source>
        <tissue evidence="3 4">Gonads</tissue>
    </source>
</reference>